<name>A0ACC2PWQ3_9HYME</name>
<comment type="caution">
    <text evidence="1">The sequence shown here is derived from an EMBL/GenBank/DDBJ whole genome shotgun (WGS) entry which is preliminary data.</text>
</comment>
<sequence length="202" mass="23145">MGKLVEGLGNARERFLSLPELLRPKTLSTESSDRIDLASSNTHLLHRKSQISLWHIRHLLRQNLDNDTKTSVVRGEMCKAALYRHRLIHETTADMHEVMMNRLPEFDLSDYTEANIFSSPRVNIKVVGLMKDECGVCIMVISASMRSELYSYKMTDGEVTKKAKSVKSVTMKTVEFEDYVACLKEIKYLVLKTNPMMLSFLL</sequence>
<protein>
    <submittedName>
        <fullName evidence="1">Uncharacterized protein</fullName>
    </submittedName>
</protein>
<evidence type="ECO:0000313" key="2">
    <source>
        <dbReference type="Proteomes" id="UP001239111"/>
    </source>
</evidence>
<reference evidence="1" key="1">
    <citation type="submission" date="2023-04" db="EMBL/GenBank/DDBJ databases">
        <title>A chromosome-level genome assembly of the parasitoid wasp Eretmocerus hayati.</title>
        <authorList>
            <person name="Zhong Y."/>
            <person name="Liu S."/>
            <person name="Liu Y."/>
        </authorList>
    </citation>
    <scope>NUCLEOTIDE SEQUENCE</scope>
    <source>
        <strain evidence="1">ZJU_SS_LIU_2023</strain>
    </source>
</reference>
<evidence type="ECO:0000313" key="1">
    <source>
        <dbReference type="EMBL" id="KAJ8687923.1"/>
    </source>
</evidence>
<accession>A0ACC2PWQ3</accession>
<dbReference type="Proteomes" id="UP001239111">
    <property type="component" value="Chromosome 1"/>
</dbReference>
<organism evidence="1 2">
    <name type="scientific">Eretmocerus hayati</name>
    <dbReference type="NCBI Taxonomy" id="131215"/>
    <lineage>
        <taxon>Eukaryota</taxon>
        <taxon>Metazoa</taxon>
        <taxon>Ecdysozoa</taxon>
        <taxon>Arthropoda</taxon>
        <taxon>Hexapoda</taxon>
        <taxon>Insecta</taxon>
        <taxon>Pterygota</taxon>
        <taxon>Neoptera</taxon>
        <taxon>Endopterygota</taxon>
        <taxon>Hymenoptera</taxon>
        <taxon>Apocrita</taxon>
        <taxon>Proctotrupomorpha</taxon>
        <taxon>Chalcidoidea</taxon>
        <taxon>Aphelinidae</taxon>
        <taxon>Aphelininae</taxon>
        <taxon>Eretmocerus</taxon>
    </lineage>
</organism>
<keyword evidence="2" id="KW-1185">Reference proteome</keyword>
<dbReference type="EMBL" id="CM056741">
    <property type="protein sequence ID" value="KAJ8687923.1"/>
    <property type="molecule type" value="Genomic_DNA"/>
</dbReference>
<proteinExistence type="predicted"/>
<gene>
    <name evidence="1" type="ORF">QAD02_023718</name>
</gene>